<dbReference type="PROSITE" id="PS01018">
    <property type="entry name" value="STEROL_REDUCT_2"/>
    <property type="match status" value="1"/>
</dbReference>
<gene>
    <name evidence="27" type="ORF">CUNI_LOCUS12954</name>
</gene>
<evidence type="ECO:0000313" key="27">
    <source>
        <dbReference type="EMBL" id="CAG5127396.1"/>
    </source>
</evidence>
<name>A0A8S3ZJJ4_9EUPU</name>
<dbReference type="EMBL" id="CAJHNH020002669">
    <property type="protein sequence ID" value="CAG5127396.1"/>
    <property type="molecule type" value="Genomic_DNA"/>
</dbReference>
<feature type="transmembrane region" description="Helical" evidence="26">
    <location>
        <begin position="170"/>
        <end position="191"/>
    </location>
</feature>
<sequence length="576" mass="64929">MPSPRKTSKSPGRPKGRGRNKSPSRTKTKSRSRSRSAGRKPKPTVSEVEVESIKAVVKKSPGRRKSKSPSRVAKDVILTKQTVTSAVYSSVLTSSSASSSSSAAAAAVQERPSITPVRSSLRMLPRKEEQKSEVSYRRQQVNSESASNVRATPAKEQQPRVESKKPHYEFMGPVGAFLLLFLLPLTAYYVNLTCSKGKCSVLELPKLSKKVITSLFEVEAALIFLGWFFFQAFLAVLPVGRVIEGQPLKSGGRLQYRCNGFFALVVSLLLLATAVYFECPMTKVIDKFIPLLTSAIIFSFILSIFLYVKSRYASPSKLAPGGNTGNVIYDFFIGRELNPRIGPLDLKFFCELRPGLIGWVVLDWLMVVKAYQETGTVSPNLALVTLFQTLYVADALWFEDAILTTMDIIHDGFGFMLAFGDLAWVPFLYCLQPRFILENKFVLPWYCLAPIVLLKGLGYVIFRLSNLQKNRFRNDPKHPAVAGLETIPTPTNKRLLVSGWWGLCRKPNYLGDLIMALSWSLTTGFGQILPYFYPIYFLVLLIHRERRDSEQCRKKYGASWDQYCQRVKYRIFPYIY</sequence>
<dbReference type="PANTHER" id="PTHR21257">
    <property type="entry name" value="DELTA(14)-STEROL REDUCTASE"/>
    <property type="match status" value="1"/>
</dbReference>
<evidence type="ECO:0000256" key="20">
    <source>
        <dbReference type="ARBA" id="ARBA00031227"/>
    </source>
</evidence>
<evidence type="ECO:0000256" key="24">
    <source>
        <dbReference type="ARBA" id="ARBA00049367"/>
    </source>
</evidence>
<keyword evidence="9" id="KW-0152">Cholesterol biosynthesis</keyword>
<evidence type="ECO:0000256" key="6">
    <source>
        <dbReference type="ARBA" id="ARBA00022516"/>
    </source>
</evidence>
<evidence type="ECO:0000256" key="3">
    <source>
        <dbReference type="ARBA" id="ARBA00004770"/>
    </source>
</evidence>
<evidence type="ECO:0000256" key="7">
    <source>
        <dbReference type="ARBA" id="ARBA00022548"/>
    </source>
</evidence>
<feature type="compositionally biased region" description="Polar residues" evidence="25">
    <location>
        <begin position="137"/>
        <end position="150"/>
    </location>
</feature>
<dbReference type="GO" id="GO:0006695">
    <property type="term" value="P:cholesterol biosynthetic process"/>
    <property type="evidence" value="ECO:0007669"/>
    <property type="project" value="UniProtKB-KW"/>
</dbReference>
<feature type="compositionally biased region" description="Basic residues" evidence="25">
    <location>
        <begin position="56"/>
        <end position="68"/>
    </location>
</feature>
<comment type="catalytic activity">
    <reaction evidence="22">
        <text>4,4-dimethyl-8,14-cholestadien-3beta-ol + NADPH + H(+) = 4,4-dimethyl-5alpha-cholest-8-en-3beta-ol + NADP(+)</text>
        <dbReference type="Rhea" id="RHEA:46812"/>
        <dbReference type="ChEBI" id="CHEBI:15378"/>
        <dbReference type="ChEBI" id="CHEBI:57783"/>
        <dbReference type="ChEBI" id="CHEBI:58349"/>
        <dbReference type="ChEBI" id="CHEBI:78904"/>
        <dbReference type="ChEBI" id="CHEBI:87044"/>
    </reaction>
</comment>
<organism evidence="27 28">
    <name type="scientific">Candidula unifasciata</name>
    <dbReference type="NCBI Taxonomy" id="100452"/>
    <lineage>
        <taxon>Eukaryota</taxon>
        <taxon>Metazoa</taxon>
        <taxon>Spiralia</taxon>
        <taxon>Lophotrochozoa</taxon>
        <taxon>Mollusca</taxon>
        <taxon>Gastropoda</taxon>
        <taxon>Heterobranchia</taxon>
        <taxon>Euthyneura</taxon>
        <taxon>Panpulmonata</taxon>
        <taxon>Eupulmonata</taxon>
        <taxon>Stylommatophora</taxon>
        <taxon>Helicina</taxon>
        <taxon>Helicoidea</taxon>
        <taxon>Geomitridae</taxon>
        <taxon>Candidula</taxon>
    </lineage>
</organism>
<comment type="catalytic activity">
    <reaction evidence="23">
        <text>5alpha-cholest-8,14-dien-3beta-ol + NADPH + H(+) = 5alpha-cholest-8-en-3beta-ol + NADP(+)</text>
        <dbReference type="Rhea" id="RHEA:46456"/>
        <dbReference type="ChEBI" id="CHEBI:15378"/>
        <dbReference type="ChEBI" id="CHEBI:16608"/>
        <dbReference type="ChEBI" id="CHEBI:57783"/>
        <dbReference type="ChEBI" id="CHEBI:58349"/>
        <dbReference type="ChEBI" id="CHEBI:86131"/>
    </reaction>
</comment>
<keyword evidence="8 26" id="KW-0812">Transmembrane</keyword>
<evidence type="ECO:0000256" key="25">
    <source>
        <dbReference type="SAM" id="MobiDB-lite"/>
    </source>
</evidence>
<evidence type="ECO:0000256" key="26">
    <source>
        <dbReference type="SAM" id="Phobius"/>
    </source>
</evidence>
<feature type="region of interest" description="Disordered" evidence="25">
    <location>
        <begin position="104"/>
        <end position="163"/>
    </location>
</feature>
<dbReference type="Gene3D" id="1.20.120.1630">
    <property type="match status" value="1"/>
</dbReference>
<feature type="transmembrane region" description="Helical" evidence="26">
    <location>
        <begin position="516"/>
        <end position="541"/>
    </location>
</feature>
<feature type="transmembrane region" description="Helical" evidence="26">
    <location>
        <begin position="289"/>
        <end position="308"/>
    </location>
</feature>
<feature type="transmembrane region" description="Helical" evidence="26">
    <location>
        <begin position="443"/>
        <end position="462"/>
    </location>
</feature>
<dbReference type="EC" id="1.3.1.70" evidence="5"/>
<evidence type="ECO:0000256" key="15">
    <source>
        <dbReference type="ARBA" id="ARBA00023098"/>
    </source>
</evidence>
<keyword evidence="16 26" id="KW-0472">Membrane</keyword>
<feature type="transmembrane region" description="Helical" evidence="26">
    <location>
        <begin position="258"/>
        <end position="277"/>
    </location>
</feature>
<dbReference type="PANTHER" id="PTHR21257:SF52">
    <property type="entry name" value="DELTA(14)-STEROL REDUCTASE TM7SF2"/>
    <property type="match status" value="1"/>
</dbReference>
<proteinExistence type="inferred from homology"/>
<evidence type="ECO:0000256" key="16">
    <source>
        <dbReference type="ARBA" id="ARBA00023136"/>
    </source>
</evidence>
<evidence type="ECO:0000256" key="23">
    <source>
        <dbReference type="ARBA" id="ARBA00048712"/>
    </source>
</evidence>
<feature type="transmembrane region" description="Helical" evidence="26">
    <location>
        <begin position="211"/>
        <end position="237"/>
    </location>
</feature>
<reference evidence="27" key="1">
    <citation type="submission" date="2021-04" db="EMBL/GenBank/DDBJ databases">
        <authorList>
            <consortium name="Molecular Ecology Group"/>
        </authorList>
    </citation>
    <scope>NUCLEOTIDE SEQUENCE</scope>
</reference>
<dbReference type="FunFam" id="1.20.120.1630:FF:000001">
    <property type="entry name" value="delta(14)-sterol reductase isoform X1"/>
    <property type="match status" value="1"/>
</dbReference>
<evidence type="ECO:0000256" key="12">
    <source>
        <dbReference type="ARBA" id="ARBA00022989"/>
    </source>
</evidence>
<keyword evidence="10" id="KW-0256">Endoplasmic reticulum</keyword>
<comment type="similarity">
    <text evidence="4">Belongs to the ERG4/ERG24 family.</text>
</comment>
<dbReference type="GO" id="GO:0005789">
    <property type="term" value="C:endoplasmic reticulum membrane"/>
    <property type="evidence" value="ECO:0007669"/>
    <property type="project" value="UniProtKB-SubCell"/>
</dbReference>
<protein>
    <recommendedName>
        <fullName evidence="5">Delta(14)-sterol reductase</fullName>
        <ecNumber evidence="5">1.3.1.70</ecNumber>
    </recommendedName>
    <alternativeName>
        <fullName evidence="21">3-beta-hydroxysterol Delta (14)-reductase</fullName>
    </alternativeName>
    <alternativeName>
        <fullName evidence="19">C-14 sterol reductase</fullName>
    </alternativeName>
    <alternativeName>
        <fullName evidence="20">Sterol C14-reductase</fullName>
    </alternativeName>
</protein>
<dbReference type="GO" id="GO:0005637">
    <property type="term" value="C:nuclear inner membrane"/>
    <property type="evidence" value="ECO:0007669"/>
    <property type="project" value="TreeGrafter"/>
</dbReference>
<evidence type="ECO:0000256" key="4">
    <source>
        <dbReference type="ARBA" id="ARBA00005402"/>
    </source>
</evidence>
<comment type="pathway">
    <text evidence="3">Steroid biosynthesis; cholesterol biosynthesis.</text>
</comment>
<dbReference type="InterPro" id="IPR001171">
    <property type="entry name" value="ERG24_DHCR-like"/>
</dbReference>
<dbReference type="Pfam" id="PF01222">
    <property type="entry name" value="ERG4_ERG24"/>
    <property type="match status" value="1"/>
</dbReference>
<evidence type="ECO:0000256" key="8">
    <source>
        <dbReference type="ARBA" id="ARBA00022692"/>
    </source>
</evidence>
<evidence type="ECO:0000256" key="17">
    <source>
        <dbReference type="ARBA" id="ARBA00023166"/>
    </source>
</evidence>
<evidence type="ECO:0000256" key="21">
    <source>
        <dbReference type="ARBA" id="ARBA00032210"/>
    </source>
</evidence>
<feature type="compositionally biased region" description="Basic residues" evidence="25">
    <location>
        <begin position="1"/>
        <end position="42"/>
    </location>
</feature>
<keyword evidence="15" id="KW-0443">Lipid metabolism</keyword>
<evidence type="ECO:0000256" key="19">
    <source>
        <dbReference type="ARBA" id="ARBA00030165"/>
    </source>
</evidence>
<evidence type="ECO:0000256" key="11">
    <source>
        <dbReference type="ARBA" id="ARBA00022955"/>
    </source>
</evidence>
<feature type="compositionally biased region" description="Basic and acidic residues" evidence="25">
    <location>
        <begin position="125"/>
        <end position="136"/>
    </location>
</feature>
<dbReference type="InterPro" id="IPR018083">
    <property type="entry name" value="Sterol_reductase_CS"/>
</dbReference>
<evidence type="ECO:0000256" key="10">
    <source>
        <dbReference type="ARBA" id="ARBA00022824"/>
    </source>
</evidence>
<evidence type="ECO:0000256" key="22">
    <source>
        <dbReference type="ARBA" id="ARBA00048100"/>
    </source>
</evidence>
<dbReference type="PROSITE" id="PS01017">
    <property type="entry name" value="STEROL_REDUCT_1"/>
    <property type="match status" value="1"/>
</dbReference>
<keyword evidence="18" id="KW-0753">Steroid metabolism</keyword>
<keyword evidence="11" id="KW-0752">Steroid biosynthesis</keyword>
<dbReference type="Proteomes" id="UP000678393">
    <property type="component" value="Unassembled WGS sequence"/>
</dbReference>
<evidence type="ECO:0000256" key="13">
    <source>
        <dbReference type="ARBA" id="ARBA00023002"/>
    </source>
</evidence>
<accession>A0A8S3ZJJ4</accession>
<keyword evidence="12 26" id="KW-1133">Transmembrane helix</keyword>
<dbReference type="AlphaFoldDB" id="A0A8S3ZJJ4"/>
<evidence type="ECO:0000256" key="5">
    <source>
        <dbReference type="ARBA" id="ARBA00012413"/>
    </source>
</evidence>
<keyword evidence="7" id="KW-0153">Cholesterol metabolism</keyword>
<keyword evidence="6" id="KW-0444">Lipid biosynthesis</keyword>
<comment type="catalytic activity">
    <reaction evidence="24">
        <text>4,4-dimethyl-5alpha-cholesta-8,24-dien-3beta-ol + NADP(+) = 4,4-dimethyl-5alpha-cholesta-8,14,24-trien-3beta-ol + NADPH + H(+)</text>
        <dbReference type="Rhea" id="RHEA:18561"/>
        <dbReference type="ChEBI" id="CHEBI:15378"/>
        <dbReference type="ChEBI" id="CHEBI:17813"/>
        <dbReference type="ChEBI" id="CHEBI:18364"/>
        <dbReference type="ChEBI" id="CHEBI:57783"/>
        <dbReference type="ChEBI" id="CHEBI:58349"/>
        <dbReference type="EC" id="1.3.1.70"/>
    </reaction>
</comment>
<evidence type="ECO:0000313" key="28">
    <source>
        <dbReference type="Proteomes" id="UP000678393"/>
    </source>
</evidence>
<feature type="transmembrane region" description="Helical" evidence="26">
    <location>
        <begin position="413"/>
        <end position="431"/>
    </location>
</feature>
<keyword evidence="17" id="KW-1207">Sterol metabolism</keyword>
<comment type="caution">
    <text evidence="27">The sequence shown here is derived from an EMBL/GenBank/DDBJ whole genome shotgun (WGS) entry which is preliminary data.</text>
</comment>
<evidence type="ECO:0000256" key="1">
    <source>
        <dbReference type="ARBA" id="ARBA00004127"/>
    </source>
</evidence>
<evidence type="ECO:0000256" key="14">
    <source>
        <dbReference type="ARBA" id="ARBA00023011"/>
    </source>
</evidence>
<feature type="region of interest" description="Disordered" evidence="25">
    <location>
        <begin position="1"/>
        <end position="79"/>
    </location>
</feature>
<dbReference type="OrthoDB" id="5326588at2759"/>
<evidence type="ECO:0000256" key="18">
    <source>
        <dbReference type="ARBA" id="ARBA00023221"/>
    </source>
</evidence>
<keyword evidence="14" id="KW-0756">Sterol biosynthesis</keyword>
<comment type="subcellular location">
    <subcellularLocation>
        <location evidence="1">Endomembrane system</location>
        <topology evidence="1">Multi-pass membrane protein</topology>
    </subcellularLocation>
    <subcellularLocation>
        <location evidence="2">Endoplasmic reticulum membrane</location>
    </subcellularLocation>
</comment>
<evidence type="ECO:0000256" key="9">
    <source>
        <dbReference type="ARBA" id="ARBA00022778"/>
    </source>
</evidence>
<evidence type="ECO:0000256" key="2">
    <source>
        <dbReference type="ARBA" id="ARBA00004586"/>
    </source>
</evidence>
<feature type="transmembrane region" description="Helical" evidence="26">
    <location>
        <begin position="381"/>
        <end position="398"/>
    </location>
</feature>
<keyword evidence="13" id="KW-0560">Oxidoreductase</keyword>
<dbReference type="GO" id="GO:0050613">
    <property type="term" value="F:Delta14-sterol reductase activity"/>
    <property type="evidence" value="ECO:0007669"/>
    <property type="project" value="UniProtKB-EC"/>
</dbReference>
<keyword evidence="28" id="KW-1185">Reference proteome</keyword>